<dbReference type="Pfam" id="PF15110">
    <property type="entry name" value="TMEM141"/>
    <property type="match status" value="1"/>
</dbReference>
<accession>A0A553RN17</accession>
<gene>
    <name evidence="2" type="ORF">DNTS_013483</name>
</gene>
<dbReference type="InterPro" id="IPR026788">
    <property type="entry name" value="Tmem141"/>
</dbReference>
<dbReference type="AlphaFoldDB" id="A0A553RN17"/>
<dbReference type="Gene3D" id="1.10.3350.20">
    <property type="entry name" value="Tmem141 protein family"/>
    <property type="match status" value="1"/>
</dbReference>
<keyword evidence="3" id="KW-1185">Reference proteome</keyword>
<protein>
    <recommendedName>
        <fullName evidence="4">Transmembrane protein 141</fullName>
    </recommendedName>
</protein>
<dbReference type="Proteomes" id="UP000316079">
    <property type="component" value="Unassembled WGS sequence"/>
</dbReference>
<dbReference type="PANTHER" id="PTHR47229">
    <property type="entry name" value="TRANSMEMBRANE PROTEIN 141"/>
    <property type="match status" value="1"/>
</dbReference>
<dbReference type="STRING" id="623744.A0A553RN17"/>
<evidence type="ECO:0000313" key="3">
    <source>
        <dbReference type="Proteomes" id="UP000316079"/>
    </source>
</evidence>
<dbReference type="InterPro" id="IPR038259">
    <property type="entry name" value="Tmem141_sf"/>
</dbReference>
<reference evidence="2 3" key="1">
    <citation type="journal article" date="2019" name="Sci. Data">
        <title>Hybrid genome assembly and annotation of Danionella translucida.</title>
        <authorList>
            <person name="Kadobianskyi M."/>
            <person name="Schulze L."/>
            <person name="Schuelke M."/>
            <person name="Judkewitz B."/>
        </authorList>
    </citation>
    <scope>NUCLEOTIDE SEQUENCE [LARGE SCALE GENOMIC DNA]</scope>
    <source>
        <strain evidence="2 3">Bolton</strain>
    </source>
</reference>
<organism evidence="2 3">
    <name type="scientific">Danionella cerebrum</name>
    <dbReference type="NCBI Taxonomy" id="2873325"/>
    <lineage>
        <taxon>Eukaryota</taxon>
        <taxon>Metazoa</taxon>
        <taxon>Chordata</taxon>
        <taxon>Craniata</taxon>
        <taxon>Vertebrata</taxon>
        <taxon>Euteleostomi</taxon>
        <taxon>Actinopterygii</taxon>
        <taxon>Neopterygii</taxon>
        <taxon>Teleostei</taxon>
        <taxon>Ostariophysi</taxon>
        <taxon>Cypriniformes</taxon>
        <taxon>Danionidae</taxon>
        <taxon>Danioninae</taxon>
        <taxon>Danionella</taxon>
    </lineage>
</organism>
<keyword evidence="1" id="KW-1133">Transmembrane helix</keyword>
<dbReference type="PANTHER" id="PTHR47229:SF1">
    <property type="entry name" value="TRANSMEMBRANE PROTEIN 141"/>
    <property type="match status" value="1"/>
</dbReference>
<evidence type="ECO:0000313" key="2">
    <source>
        <dbReference type="EMBL" id="TRZ03565.1"/>
    </source>
</evidence>
<keyword evidence="1" id="KW-0472">Membrane</keyword>
<comment type="caution">
    <text evidence="2">The sequence shown here is derived from an EMBL/GenBank/DDBJ whole genome shotgun (WGS) entry which is preliminary data.</text>
</comment>
<dbReference type="EMBL" id="SRMA01006061">
    <property type="protein sequence ID" value="TRZ03565.1"/>
    <property type="molecule type" value="Genomic_DNA"/>
</dbReference>
<sequence>MANHGLPKHGDKIVMRHLNIHEFEACKQYANVKGIGSFVVGTVALIFTQGVLQKWIPYSNKLNILLSTAFSAALTPYIVRWEARKCSDMWPCLATGSITSGKIVDEEP</sequence>
<evidence type="ECO:0000256" key="1">
    <source>
        <dbReference type="SAM" id="Phobius"/>
    </source>
</evidence>
<name>A0A553RN17_9TELE</name>
<evidence type="ECO:0008006" key="4">
    <source>
        <dbReference type="Google" id="ProtNLM"/>
    </source>
</evidence>
<feature type="transmembrane region" description="Helical" evidence="1">
    <location>
        <begin position="35"/>
        <end position="56"/>
    </location>
</feature>
<feature type="transmembrane region" description="Helical" evidence="1">
    <location>
        <begin position="62"/>
        <end position="79"/>
    </location>
</feature>
<proteinExistence type="predicted"/>
<dbReference type="OrthoDB" id="10056589at2759"/>
<keyword evidence="1" id="KW-0812">Transmembrane</keyword>